<proteinExistence type="predicted"/>
<evidence type="ECO:0000313" key="2">
    <source>
        <dbReference type="EMBL" id="EOA37841.1"/>
    </source>
</evidence>
<accession>R0GPY1</accession>
<gene>
    <name evidence="2" type="ORF">CARUB_v10011430mg</name>
</gene>
<dbReference type="InterPro" id="IPR036047">
    <property type="entry name" value="F-box-like_dom_sf"/>
</dbReference>
<dbReference type="AlphaFoldDB" id="R0GPY1"/>
<dbReference type="InterPro" id="IPR017451">
    <property type="entry name" value="F-box-assoc_interact_dom"/>
</dbReference>
<dbReference type="Proteomes" id="UP000029121">
    <property type="component" value="Unassembled WGS sequence"/>
</dbReference>
<dbReference type="EMBL" id="KB870805">
    <property type="protein sequence ID" value="EOA37841.1"/>
    <property type="molecule type" value="Genomic_DNA"/>
</dbReference>
<organism evidence="2 3">
    <name type="scientific">Capsella rubella</name>
    <dbReference type="NCBI Taxonomy" id="81985"/>
    <lineage>
        <taxon>Eukaryota</taxon>
        <taxon>Viridiplantae</taxon>
        <taxon>Streptophyta</taxon>
        <taxon>Embryophyta</taxon>
        <taxon>Tracheophyta</taxon>
        <taxon>Spermatophyta</taxon>
        <taxon>Magnoliopsida</taxon>
        <taxon>eudicotyledons</taxon>
        <taxon>Gunneridae</taxon>
        <taxon>Pentapetalae</taxon>
        <taxon>rosids</taxon>
        <taxon>malvids</taxon>
        <taxon>Brassicales</taxon>
        <taxon>Brassicaceae</taxon>
        <taxon>Camelineae</taxon>
        <taxon>Capsella</taxon>
    </lineage>
</organism>
<dbReference type="PANTHER" id="PTHR31111:SF94">
    <property type="entry name" value="E3 UBIQUITIN-PROTEIN LIGASE SGIP1"/>
    <property type="match status" value="1"/>
</dbReference>
<feature type="domain" description="F-box associated beta-propeller type 3" evidence="1">
    <location>
        <begin position="68"/>
        <end position="362"/>
    </location>
</feature>
<dbReference type="NCBIfam" id="TIGR01640">
    <property type="entry name" value="F_box_assoc_1"/>
    <property type="match status" value="1"/>
</dbReference>
<keyword evidence="3" id="KW-1185">Reference proteome</keyword>
<name>R0GPY1_9BRAS</name>
<dbReference type="Pfam" id="PF08268">
    <property type="entry name" value="FBA_3"/>
    <property type="match status" value="1"/>
</dbReference>
<evidence type="ECO:0000313" key="3">
    <source>
        <dbReference type="Proteomes" id="UP000029121"/>
    </source>
</evidence>
<dbReference type="InterPro" id="IPR013187">
    <property type="entry name" value="F-box-assoc_dom_typ3"/>
</dbReference>
<sequence length="369" mass="42518">MATEENLTLTVPRSSNQRCEGDYFSQIPVDLVIKILSKLYSGKSMAQCRCVYKLWSLLFPFESPDPPRLLFTFVSGENLYFYSAPQPPQTVLDNNSYVTATLHNTYSRRRTVVSHTCRPVRGLVCHQREEENHIVVVVSNPITGESVTSPRLKTDGIEAKTYFGYDPTGNKFKVLCLTWSRRGTFQHQIPCCISYSPLNDGVCINGVLYYAGNYMIVCFNVRSEKFDFINETPEKLRFMWRTLTLISYKGKLGLLADTRRDDDDRFVFWLDDDRFVFWVLEDAEEHKWSKHTLVTPFQLSVLAVGVTDRGEIVLSPKYAEGGPFYISYYNLESNTVVRVRLVIPGLELLKGRCRVYTFPNYVEDVKLIM</sequence>
<dbReference type="eggNOG" id="ENOG502SNHU">
    <property type="taxonomic scope" value="Eukaryota"/>
</dbReference>
<reference evidence="3" key="1">
    <citation type="journal article" date="2013" name="Nat. Genet.">
        <title>The Capsella rubella genome and the genomic consequences of rapid mating system evolution.</title>
        <authorList>
            <person name="Slotte T."/>
            <person name="Hazzouri K.M."/>
            <person name="Agren J.A."/>
            <person name="Koenig D."/>
            <person name="Maumus F."/>
            <person name="Guo Y.L."/>
            <person name="Steige K."/>
            <person name="Platts A.E."/>
            <person name="Escobar J.S."/>
            <person name="Newman L.K."/>
            <person name="Wang W."/>
            <person name="Mandakova T."/>
            <person name="Vello E."/>
            <person name="Smith L.M."/>
            <person name="Henz S.R."/>
            <person name="Steffen J."/>
            <person name="Takuno S."/>
            <person name="Brandvain Y."/>
            <person name="Coop G."/>
            <person name="Andolfatto P."/>
            <person name="Hu T.T."/>
            <person name="Blanchette M."/>
            <person name="Clark R.M."/>
            <person name="Quesneville H."/>
            <person name="Nordborg M."/>
            <person name="Gaut B.S."/>
            <person name="Lysak M.A."/>
            <person name="Jenkins J."/>
            <person name="Grimwood J."/>
            <person name="Chapman J."/>
            <person name="Prochnik S."/>
            <person name="Shu S."/>
            <person name="Rokhsar D."/>
            <person name="Schmutz J."/>
            <person name="Weigel D."/>
            <person name="Wright S.I."/>
        </authorList>
    </citation>
    <scope>NUCLEOTIDE SEQUENCE [LARGE SCALE GENOMIC DNA]</scope>
    <source>
        <strain evidence="3">cv. Monte Gargano</strain>
    </source>
</reference>
<protein>
    <recommendedName>
        <fullName evidence="1">F-box associated beta-propeller type 3 domain-containing protein</fullName>
    </recommendedName>
</protein>
<dbReference type="PANTHER" id="PTHR31111">
    <property type="entry name" value="BNAA05G37150D PROTEIN-RELATED"/>
    <property type="match status" value="1"/>
</dbReference>
<dbReference type="SUPFAM" id="SSF81383">
    <property type="entry name" value="F-box domain"/>
    <property type="match status" value="1"/>
</dbReference>
<evidence type="ECO:0000259" key="1">
    <source>
        <dbReference type="Pfam" id="PF08268"/>
    </source>
</evidence>